<dbReference type="PANTHER" id="PTHR33744:SF1">
    <property type="entry name" value="DNA-BINDING TRANSCRIPTIONAL ACTIVATOR ADER"/>
    <property type="match status" value="1"/>
</dbReference>
<dbReference type="Pfam" id="PF13556">
    <property type="entry name" value="HTH_30"/>
    <property type="match status" value="1"/>
</dbReference>
<organism evidence="4 5">
    <name type="scientific">Nonomuraea endophytica</name>
    <dbReference type="NCBI Taxonomy" id="714136"/>
    <lineage>
        <taxon>Bacteria</taxon>
        <taxon>Bacillati</taxon>
        <taxon>Actinomycetota</taxon>
        <taxon>Actinomycetes</taxon>
        <taxon>Streptosporangiales</taxon>
        <taxon>Streptosporangiaceae</taxon>
        <taxon>Nonomuraea</taxon>
    </lineage>
</organism>
<dbReference type="PROSITE" id="PS51257">
    <property type="entry name" value="PROKAR_LIPOPROTEIN"/>
    <property type="match status" value="1"/>
</dbReference>
<dbReference type="AlphaFoldDB" id="A0A7W8ABZ3"/>
<comment type="similarity">
    <text evidence="1">Belongs to the CdaR family.</text>
</comment>
<evidence type="ECO:0000313" key="5">
    <source>
        <dbReference type="Proteomes" id="UP000568380"/>
    </source>
</evidence>
<keyword evidence="5" id="KW-1185">Reference proteome</keyword>
<reference evidence="4 5" key="1">
    <citation type="submission" date="2020-08" db="EMBL/GenBank/DDBJ databases">
        <title>Genomic Encyclopedia of Type Strains, Phase IV (KMG-IV): sequencing the most valuable type-strain genomes for metagenomic binning, comparative biology and taxonomic classification.</title>
        <authorList>
            <person name="Goeker M."/>
        </authorList>
    </citation>
    <scope>NUCLEOTIDE SEQUENCE [LARGE SCALE GENOMIC DNA]</scope>
    <source>
        <strain evidence="4 5">DSM 45385</strain>
    </source>
</reference>
<dbReference type="RefSeq" id="WP_184969772.1">
    <property type="nucleotide sequence ID" value="NZ_JACHIN010000012.1"/>
</dbReference>
<dbReference type="InterPro" id="IPR051448">
    <property type="entry name" value="CdaR-like_regulators"/>
</dbReference>
<evidence type="ECO:0000313" key="4">
    <source>
        <dbReference type="EMBL" id="MBB5081963.1"/>
    </source>
</evidence>
<dbReference type="EMBL" id="JACHIN010000012">
    <property type="protein sequence ID" value="MBB5081963.1"/>
    <property type="molecule type" value="Genomic_DNA"/>
</dbReference>
<comment type="caution">
    <text evidence="4">The sequence shown here is derived from an EMBL/GenBank/DDBJ whole genome shotgun (WGS) entry which is preliminary data.</text>
</comment>
<accession>A0A7W8ABZ3</accession>
<evidence type="ECO:0000259" key="2">
    <source>
        <dbReference type="Pfam" id="PF13556"/>
    </source>
</evidence>
<dbReference type="InterPro" id="IPR042070">
    <property type="entry name" value="PucR_C-HTH_sf"/>
</dbReference>
<name>A0A7W8ABZ3_9ACTN</name>
<dbReference type="InterPro" id="IPR041522">
    <property type="entry name" value="CdaR_GGDEF"/>
</dbReference>
<sequence>MSVRLIESLGEVVSQPPGSVLVLTTAACAQAVGYRLEVALRDAASAGAVAMVLTAPITISRSAWSLAERVGVELLDTRTSGIGPLGDVVATAFRENRGDLAGLVVAVQGALAGDAADSLARAARAVDGIARSGGVPERIAEEVSAAMGVAVDPDFTTAEGPGGHRAAATAIVLRLAALAAAAGAVDELPARSRAHLLTELLAAPEKQAQELAPRARALGLPIDDWHVILRFEPEMDEGPDRYAVLDTLASRTARAVRELVGPAWNAALAGDALVVVRTVPRDQGSTGLRQAVREAGALLERVRPAGAKVRCGVSTCHEGVLGLRTCASEARTALRRDKTEALATYDLAGLDRMLEEWYSSDSAQQAVRDLLQPLLDLPGGQPKRLITILRAYLDHHGSPAKAAEEVNLHRNAVSRNIRRIETLLKADLSNPQQRLALQLACRAAQI</sequence>
<dbReference type="Pfam" id="PF17853">
    <property type="entry name" value="GGDEF_2"/>
    <property type="match status" value="1"/>
</dbReference>
<evidence type="ECO:0000256" key="1">
    <source>
        <dbReference type="ARBA" id="ARBA00006754"/>
    </source>
</evidence>
<evidence type="ECO:0000259" key="3">
    <source>
        <dbReference type="Pfam" id="PF17853"/>
    </source>
</evidence>
<gene>
    <name evidence="4" type="ORF">HNR40_007458</name>
</gene>
<dbReference type="InterPro" id="IPR025736">
    <property type="entry name" value="PucR_C-HTH_dom"/>
</dbReference>
<feature type="domain" description="CdaR GGDEF-like" evidence="3">
    <location>
        <begin position="209"/>
        <end position="335"/>
    </location>
</feature>
<dbReference type="Gene3D" id="1.10.10.2840">
    <property type="entry name" value="PucR C-terminal helix-turn-helix domain"/>
    <property type="match status" value="1"/>
</dbReference>
<proteinExistence type="inferred from homology"/>
<protein>
    <submittedName>
        <fullName evidence="4">Sugar diacid utilization regulator</fullName>
    </submittedName>
</protein>
<dbReference type="Proteomes" id="UP000568380">
    <property type="component" value="Unassembled WGS sequence"/>
</dbReference>
<dbReference type="PANTHER" id="PTHR33744">
    <property type="entry name" value="CARBOHYDRATE DIACID REGULATOR"/>
    <property type="match status" value="1"/>
</dbReference>
<feature type="domain" description="PucR C-terminal helix-turn-helix" evidence="2">
    <location>
        <begin position="385"/>
        <end position="443"/>
    </location>
</feature>